<name>G8EY44_9CAUD</name>
<organism evidence="1 2">
    <name type="scientific">Synechococcus phage S-CAM8</name>
    <dbReference type="NCBI Taxonomy" id="754038"/>
    <lineage>
        <taxon>Viruses</taxon>
        <taxon>Duplodnaviria</taxon>
        <taxon>Heunggongvirae</taxon>
        <taxon>Uroviricota</taxon>
        <taxon>Caudoviricetes</taxon>
        <taxon>Pantevenvirales</taxon>
        <taxon>Kyanoviridae</taxon>
        <taxon>Neritesvirus</taxon>
        <taxon>Neritesvirus scam8</taxon>
    </lineage>
</organism>
<dbReference type="EMBL" id="JF974299">
    <property type="protein sequence ID" value="AET72734.1"/>
    <property type="molecule type" value="Genomic_DNA"/>
</dbReference>
<protein>
    <submittedName>
        <fullName evidence="1">Uncharacterized protein</fullName>
    </submittedName>
</protein>
<proteinExistence type="predicted"/>
<sequence>MVRLAATLAMQTRLRLTMPSSPPAEIRLPSPSPEFLDRYSAESRLIASSLQEALCVSEAFTGTRCSAYYFYGRLEACRGLSGDDLLQVGRAALPKRLQQPLTIHVEGTLSGDDHFIADTLVGADGDRFLALDRLAFLGFDVATAVCCSSFPEVDWCHRRWKAGCFGRSELPTDGIIVRLASSSSLDSYAFAMN</sequence>
<gene>
    <name evidence="1" type="ORF">SXFG_00185</name>
</gene>
<reference evidence="1 2" key="1">
    <citation type="submission" date="2010-12" db="EMBL/GenBank/DDBJ databases">
        <title>The Genome Sequence of Synechococcus phage S-CAM8 0608SB47.</title>
        <authorList>
            <consortium name="The Broad Institute Genome Sequencing Platform"/>
            <person name="Henn M.R."/>
            <person name="Martiny J."/>
            <person name="Weihe C."/>
            <person name="Levin J."/>
            <person name="Malboeuf C."/>
            <person name="Casali M."/>
            <person name="Russ C."/>
            <person name="Lennon N."/>
            <person name="Chapman S.B."/>
            <person name="Erlich R."/>
            <person name="Young S.K."/>
            <person name="Yandava C."/>
            <person name="Zeng Q."/>
            <person name="Alvarado L."/>
            <person name="Anderson S."/>
            <person name="Berlin A."/>
            <person name="Chen Z."/>
            <person name="Freedman E."/>
            <person name="Gellesch M."/>
            <person name="Goldberg J."/>
            <person name="Green L."/>
            <person name="Griggs A."/>
            <person name="Gujja S."/>
            <person name="Heilman E.R."/>
            <person name="Heiman D."/>
            <person name="Hollinger A."/>
            <person name="Howarth C."/>
            <person name="Larson L."/>
            <person name="Mehta T."/>
            <person name="Pearson M."/>
            <person name="Roberts A."/>
            <person name="Ryan E."/>
            <person name="Saif S."/>
            <person name="Shea T."/>
            <person name="Shenoy N."/>
            <person name="Sisk P."/>
            <person name="Stolte C."/>
            <person name="Sykes S."/>
            <person name="White J."/>
            <person name="Haas B."/>
            <person name="Nusbaum C."/>
            <person name="Birren B."/>
        </authorList>
    </citation>
    <scope>NUCLEOTIDE SEQUENCE [LARGE SCALE GENOMIC DNA]</scope>
    <source>
        <strain evidence="1 2">0608SB47</strain>
    </source>
</reference>
<evidence type="ECO:0000313" key="2">
    <source>
        <dbReference type="Proteomes" id="UP000297591"/>
    </source>
</evidence>
<evidence type="ECO:0000313" key="1">
    <source>
        <dbReference type="EMBL" id="AET72734.1"/>
    </source>
</evidence>
<dbReference type="Proteomes" id="UP000297591">
    <property type="component" value="Segment"/>
</dbReference>
<accession>G8EY44</accession>